<evidence type="ECO:0000256" key="5">
    <source>
        <dbReference type="SAM" id="MobiDB-lite"/>
    </source>
</evidence>
<dbReference type="Gene3D" id="1.20.1720.10">
    <property type="entry name" value="Multidrug resistance protein D"/>
    <property type="match status" value="1"/>
</dbReference>
<accession>A0A810L495</accession>
<feature type="transmembrane region" description="Helical" evidence="6">
    <location>
        <begin position="282"/>
        <end position="301"/>
    </location>
</feature>
<feature type="transmembrane region" description="Helical" evidence="6">
    <location>
        <begin position="149"/>
        <end position="172"/>
    </location>
</feature>
<gene>
    <name evidence="8" type="ORF">Asera_44880</name>
</gene>
<dbReference type="AlphaFoldDB" id="A0A810L495"/>
<feature type="transmembrane region" description="Helical" evidence="6">
    <location>
        <begin position="436"/>
        <end position="454"/>
    </location>
</feature>
<dbReference type="Pfam" id="PF07690">
    <property type="entry name" value="MFS_1"/>
    <property type="match status" value="1"/>
</dbReference>
<feature type="transmembrane region" description="Helical" evidence="6">
    <location>
        <begin position="242"/>
        <end position="262"/>
    </location>
</feature>
<proteinExistence type="predicted"/>
<dbReference type="EMBL" id="AP023354">
    <property type="protein sequence ID" value="BCJ30380.1"/>
    <property type="molecule type" value="Genomic_DNA"/>
</dbReference>
<organism evidence="8 9">
    <name type="scientific">Actinocatenispora sera</name>
    <dbReference type="NCBI Taxonomy" id="390989"/>
    <lineage>
        <taxon>Bacteria</taxon>
        <taxon>Bacillati</taxon>
        <taxon>Actinomycetota</taxon>
        <taxon>Actinomycetes</taxon>
        <taxon>Micromonosporales</taxon>
        <taxon>Micromonosporaceae</taxon>
        <taxon>Actinocatenispora</taxon>
    </lineage>
</organism>
<dbReference type="PRINTS" id="PR01036">
    <property type="entry name" value="TCRTETB"/>
</dbReference>
<evidence type="ECO:0000256" key="3">
    <source>
        <dbReference type="ARBA" id="ARBA00022989"/>
    </source>
</evidence>
<dbReference type="PANTHER" id="PTHR23501">
    <property type="entry name" value="MAJOR FACILITATOR SUPERFAMILY"/>
    <property type="match status" value="1"/>
</dbReference>
<evidence type="ECO:0000256" key="4">
    <source>
        <dbReference type="ARBA" id="ARBA00023136"/>
    </source>
</evidence>
<evidence type="ECO:0000256" key="1">
    <source>
        <dbReference type="ARBA" id="ARBA00004651"/>
    </source>
</evidence>
<keyword evidence="4 6" id="KW-0472">Membrane</keyword>
<feature type="transmembrane region" description="Helical" evidence="6">
    <location>
        <begin position="122"/>
        <end position="142"/>
    </location>
</feature>
<feature type="transmembrane region" description="Helical" evidence="6">
    <location>
        <begin position="338"/>
        <end position="358"/>
    </location>
</feature>
<dbReference type="InterPro" id="IPR020846">
    <property type="entry name" value="MFS_dom"/>
</dbReference>
<evidence type="ECO:0000313" key="9">
    <source>
        <dbReference type="Proteomes" id="UP000680750"/>
    </source>
</evidence>
<feature type="transmembrane region" description="Helical" evidence="6">
    <location>
        <begin position="307"/>
        <end position="326"/>
    </location>
</feature>
<dbReference type="GO" id="GO:0022857">
    <property type="term" value="F:transmembrane transporter activity"/>
    <property type="evidence" value="ECO:0007669"/>
    <property type="project" value="InterPro"/>
</dbReference>
<dbReference type="InterPro" id="IPR036259">
    <property type="entry name" value="MFS_trans_sf"/>
</dbReference>
<dbReference type="InterPro" id="IPR011701">
    <property type="entry name" value="MFS"/>
</dbReference>
<feature type="transmembrane region" description="Helical" evidence="6">
    <location>
        <begin position="364"/>
        <end position="389"/>
    </location>
</feature>
<comment type="subcellular location">
    <subcellularLocation>
        <location evidence="1">Cell membrane</location>
        <topology evidence="1">Multi-pass membrane protein</topology>
    </subcellularLocation>
</comment>
<keyword evidence="3 6" id="KW-1133">Transmembrane helix</keyword>
<evidence type="ECO:0000256" key="2">
    <source>
        <dbReference type="ARBA" id="ARBA00022692"/>
    </source>
</evidence>
<feature type="transmembrane region" description="Helical" evidence="6">
    <location>
        <begin position="62"/>
        <end position="80"/>
    </location>
</feature>
<sequence>MKFDDHAVTTTASGRRSALFAADRRGATIGIVALVTFATFEDLGVNTAMPQIAADLHAGAEYSWPFLAFLAASVVASVFAGRLCDRYGPVPAMLAGPAVFVVGLVVSGTAGAMPALLAGRTLQGFGAGTQVVAVTVLIAAVYPATDRPAAYAALSTACVVPALLGPTASGLVVQHAGWRYVFLGLVPLVLAGIAVLVPALRRLPKHLPDDPVTVRRWLPLAALAAAASVVVLEFGAQHPSPLTVVAGLVALAVLVPSVRRLLPTGTLTARAGLPTAVLSRGLLSGAYFAVAAYVPLTLTAVHGYSPAAAGLPLTVGALGWCAAAAWQGRRREISRRVLLRTGFVLVAAGLAATALAAPEWGPSWLVLATLAVAGAGLGLGASAASVLTLGLSTITDRGFNSAAMQISDLLGQVVLIGAGGVLITALAPAAHPSGGVAALDLVMAAVALLGALATGRRNDSPGGLTRSRRLARWVRPVARARTDALRRSYPAAVVTTPHPPGPGQHAGAGPEASRPVAEA</sequence>
<reference evidence="8" key="1">
    <citation type="submission" date="2020-08" db="EMBL/GenBank/DDBJ databases">
        <title>Whole genome shotgun sequence of Actinocatenispora sera NBRC 101916.</title>
        <authorList>
            <person name="Komaki H."/>
            <person name="Tamura T."/>
        </authorList>
    </citation>
    <scope>NUCLEOTIDE SEQUENCE</scope>
    <source>
        <strain evidence="8">NBRC 101916</strain>
    </source>
</reference>
<evidence type="ECO:0000256" key="6">
    <source>
        <dbReference type="SAM" id="Phobius"/>
    </source>
</evidence>
<dbReference type="GO" id="GO:0005886">
    <property type="term" value="C:plasma membrane"/>
    <property type="evidence" value="ECO:0007669"/>
    <property type="project" value="UniProtKB-SubCell"/>
</dbReference>
<name>A0A810L495_9ACTN</name>
<keyword evidence="9" id="KW-1185">Reference proteome</keyword>
<feature type="transmembrane region" description="Helical" evidence="6">
    <location>
        <begin position="409"/>
        <end position="430"/>
    </location>
</feature>
<dbReference type="KEGG" id="aser:Asera_44880"/>
<dbReference type="PROSITE" id="PS50850">
    <property type="entry name" value="MFS"/>
    <property type="match status" value="1"/>
</dbReference>
<evidence type="ECO:0000259" key="7">
    <source>
        <dbReference type="PROSITE" id="PS50850"/>
    </source>
</evidence>
<feature type="transmembrane region" description="Helical" evidence="6">
    <location>
        <begin position="178"/>
        <end position="197"/>
    </location>
</feature>
<feature type="transmembrane region" description="Helical" evidence="6">
    <location>
        <begin position="217"/>
        <end position="236"/>
    </location>
</feature>
<dbReference type="Proteomes" id="UP000680750">
    <property type="component" value="Chromosome"/>
</dbReference>
<dbReference type="Gene3D" id="1.20.1250.20">
    <property type="entry name" value="MFS general substrate transporter like domains"/>
    <property type="match status" value="1"/>
</dbReference>
<feature type="domain" description="Major facilitator superfamily (MFS) profile" evidence="7">
    <location>
        <begin position="27"/>
        <end position="462"/>
    </location>
</feature>
<evidence type="ECO:0000313" key="8">
    <source>
        <dbReference type="EMBL" id="BCJ30380.1"/>
    </source>
</evidence>
<dbReference type="PANTHER" id="PTHR23501:SF154">
    <property type="entry name" value="MULTIDRUG-EFFLUX TRANSPORTER RV1634-RELATED"/>
    <property type="match status" value="1"/>
</dbReference>
<dbReference type="SUPFAM" id="SSF103473">
    <property type="entry name" value="MFS general substrate transporter"/>
    <property type="match status" value="1"/>
</dbReference>
<feature type="transmembrane region" description="Helical" evidence="6">
    <location>
        <begin position="92"/>
        <end position="116"/>
    </location>
</feature>
<feature type="region of interest" description="Disordered" evidence="5">
    <location>
        <begin position="492"/>
        <end position="519"/>
    </location>
</feature>
<protein>
    <submittedName>
        <fullName evidence="8">MFS transporter</fullName>
    </submittedName>
</protein>
<keyword evidence="2 6" id="KW-0812">Transmembrane</keyword>